<organism evidence="3">
    <name type="scientific">Odontella aurita</name>
    <dbReference type="NCBI Taxonomy" id="265563"/>
    <lineage>
        <taxon>Eukaryota</taxon>
        <taxon>Sar</taxon>
        <taxon>Stramenopiles</taxon>
        <taxon>Ochrophyta</taxon>
        <taxon>Bacillariophyta</taxon>
        <taxon>Mediophyceae</taxon>
        <taxon>Biddulphiophycidae</taxon>
        <taxon>Eupodiscales</taxon>
        <taxon>Odontellaceae</taxon>
        <taxon>Odontella</taxon>
    </lineage>
</organism>
<protein>
    <recommendedName>
        <fullName evidence="2">PhoD-like phosphatase metallophosphatase domain-containing protein</fullName>
    </recommendedName>
</protein>
<dbReference type="Pfam" id="PF09423">
    <property type="entry name" value="PhoD"/>
    <property type="match status" value="1"/>
</dbReference>
<feature type="signal peptide" evidence="1">
    <location>
        <begin position="1"/>
        <end position="27"/>
    </location>
</feature>
<evidence type="ECO:0000313" key="3">
    <source>
        <dbReference type="EMBL" id="CAE2210803.1"/>
    </source>
</evidence>
<accession>A0A7S4HVT3</accession>
<dbReference type="EMBL" id="HBKQ01006696">
    <property type="protein sequence ID" value="CAE2210803.1"/>
    <property type="molecule type" value="Transcribed_RNA"/>
</dbReference>
<dbReference type="InterPro" id="IPR018946">
    <property type="entry name" value="PhoD-like_MPP"/>
</dbReference>
<dbReference type="AlphaFoldDB" id="A0A7S4HVT3"/>
<evidence type="ECO:0000259" key="2">
    <source>
        <dbReference type="Pfam" id="PF09423"/>
    </source>
</evidence>
<sequence length="529" mass="56544">MAPSAASLLAAAASFAFLLSPASLSSASESLSSAVAPEGTAAAADADAVDVEYPHLTISKIAFGSCHSSKRSDNDPSAADIWKSIAAEEPDAFLWTGDAVYARSKGDAPPSDLAAEYDRMRADADLGYAPFLERAELPGGVHGTWDDHDYGGNDRGVEARDKIPRRDAYLDFLGVPPDDPRRSRPGVYSSVTYGRSPRKVKVIFLDTRWGRDRHCIPSVGAAKHLPLGAVAACATRWMTAGLDLHSVLPPCRRGGRRRRRRRSMLDEEQWEWLGAQLRYSDAAVHVVISSVQVLTTNPVVESWGHFPEERARLLGVLNGARGAVLLSGDVHHSEVLDAGAAVAVAPSSSGEERRRGILEVTSSGLTHSCVEPFYGGVCAPILDAFSAHRFRGDDSGGGGENGRGGGARSFDGKFYYTGRNYGTVRLDWGRDGWRGTAPDGAETASPEASVVVDVRDRDGNVVLSTGSLNLSRSTALTEAELSGVAPCIDGHLLPLVRRVGMTLALLCILALGWTRRSRRVSVDEAKKTE</sequence>
<feature type="chain" id="PRO_5030717413" description="PhoD-like phosphatase metallophosphatase domain-containing protein" evidence="1">
    <location>
        <begin position="28"/>
        <end position="529"/>
    </location>
</feature>
<dbReference type="InterPro" id="IPR038607">
    <property type="entry name" value="PhoD-like_sf"/>
</dbReference>
<proteinExistence type="predicted"/>
<dbReference type="PANTHER" id="PTHR33987:SF1">
    <property type="entry name" value="CALCINEURIN-LIKE METALLO-PHOSPHOESTERASE SUPERFAMILY PROTEIN"/>
    <property type="match status" value="1"/>
</dbReference>
<dbReference type="CDD" id="cd07389">
    <property type="entry name" value="MPP_PhoD"/>
    <property type="match status" value="1"/>
</dbReference>
<dbReference type="SUPFAM" id="SSF56300">
    <property type="entry name" value="Metallo-dependent phosphatases"/>
    <property type="match status" value="1"/>
</dbReference>
<keyword evidence="1" id="KW-0732">Signal</keyword>
<dbReference type="InterPro" id="IPR029052">
    <property type="entry name" value="Metallo-depent_PP-like"/>
</dbReference>
<gene>
    <name evidence="3" type="ORF">OAUR00152_LOCUS4460</name>
</gene>
<evidence type="ECO:0000256" key="1">
    <source>
        <dbReference type="SAM" id="SignalP"/>
    </source>
</evidence>
<name>A0A7S4HVT3_9STRA</name>
<dbReference type="Gene3D" id="3.60.21.70">
    <property type="entry name" value="PhoD-like phosphatase"/>
    <property type="match status" value="1"/>
</dbReference>
<feature type="domain" description="PhoD-like phosphatase metallophosphatase" evidence="2">
    <location>
        <begin position="79"/>
        <end position="341"/>
    </location>
</feature>
<dbReference type="PANTHER" id="PTHR33987">
    <property type="entry name" value="CALCINEURIN-LIKE METALLO-PHOSPHOESTERASE SUPERFAMILY PROTEIN"/>
    <property type="match status" value="1"/>
</dbReference>
<reference evidence="3" key="1">
    <citation type="submission" date="2021-01" db="EMBL/GenBank/DDBJ databases">
        <authorList>
            <person name="Corre E."/>
            <person name="Pelletier E."/>
            <person name="Niang G."/>
            <person name="Scheremetjew M."/>
            <person name="Finn R."/>
            <person name="Kale V."/>
            <person name="Holt S."/>
            <person name="Cochrane G."/>
            <person name="Meng A."/>
            <person name="Brown T."/>
            <person name="Cohen L."/>
        </authorList>
    </citation>
    <scope>NUCLEOTIDE SEQUENCE</scope>
    <source>
        <strain evidence="3">Isolate 1302-5</strain>
    </source>
</reference>